<feature type="region of interest" description="Disordered" evidence="2">
    <location>
        <begin position="530"/>
        <end position="553"/>
    </location>
</feature>
<dbReference type="SMART" id="SM00343">
    <property type="entry name" value="ZnF_C2HC"/>
    <property type="match status" value="1"/>
</dbReference>
<dbReference type="EMBL" id="CAMXCT030000127">
    <property type="protein sequence ID" value="CAL4761630.1"/>
    <property type="molecule type" value="Genomic_DNA"/>
</dbReference>
<dbReference type="PANTHER" id="PTHR33050:SF7">
    <property type="entry name" value="RIBONUCLEASE H"/>
    <property type="match status" value="1"/>
</dbReference>
<keyword evidence="1" id="KW-0863">Zinc-finger</keyword>
<reference evidence="5 6" key="2">
    <citation type="submission" date="2024-05" db="EMBL/GenBank/DDBJ databases">
        <authorList>
            <person name="Chen Y."/>
            <person name="Shah S."/>
            <person name="Dougan E. K."/>
            <person name="Thang M."/>
            <person name="Chan C."/>
        </authorList>
    </citation>
    <scope>NUCLEOTIDE SEQUENCE [LARGE SCALE GENOMIC DNA]</scope>
</reference>
<feature type="compositionally biased region" description="Basic residues" evidence="2">
    <location>
        <begin position="276"/>
        <end position="286"/>
    </location>
</feature>
<feature type="compositionally biased region" description="Acidic residues" evidence="2">
    <location>
        <begin position="823"/>
        <end position="839"/>
    </location>
</feature>
<accession>A0A9P1BKX5</accession>
<protein>
    <recommendedName>
        <fullName evidence="3">CCHC-type domain-containing protein</fullName>
    </recommendedName>
</protein>
<evidence type="ECO:0000256" key="2">
    <source>
        <dbReference type="SAM" id="MobiDB-lite"/>
    </source>
</evidence>
<dbReference type="InterPro" id="IPR052055">
    <property type="entry name" value="Hepadnavirus_pol/RT"/>
</dbReference>
<dbReference type="EMBL" id="CAMXCT010000127">
    <property type="protein sequence ID" value="CAI3974318.1"/>
    <property type="molecule type" value="Genomic_DNA"/>
</dbReference>
<feature type="compositionally biased region" description="Low complexity" evidence="2">
    <location>
        <begin position="1370"/>
        <end position="1395"/>
    </location>
</feature>
<dbReference type="Proteomes" id="UP001152797">
    <property type="component" value="Unassembled WGS sequence"/>
</dbReference>
<proteinExistence type="predicted"/>
<name>A0A9P1BKX5_9DINO</name>
<organism evidence="4">
    <name type="scientific">Cladocopium goreaui</name>
    <dbReference type="NCBI Taxonomy" id="2562237"/>
    <lineage>
        <taxon>Eukaryota</taxon>
        <taxon>Sar</taxon>
        <taxon>Alveolata</taxon>
        <taxon>Dinophyceae</taxon>
        <taxon>Suessiales</taxon>
        <taxon>Symbiodiniaceae</taxon>
        <taxon>Cladocopium</taxon>
    </lineage>
</organism>
<keyword evidence="6" id="KW-1185">Reference proteome</keyword>
<feature type="compositionally biased region" description="Basic and acidic residues" evidence="2">
    <location>
        <begin position="543"/>
        <end position="553"/>
    </location>
</feature>
<evidence type="ECO:0000313" key="6">
    <source>
        <dbReference type="Proteomes" id="UP001152797"/>
    </source>
</evidence>
<keyword evidence="1" id="KW-0862">Zinc</keyword>
<feature type="region of interest" description="Disordered" evidence="2">
    <location>
        <begin position="805"/>
        <end position="839"/>
    </location>
</feature>
<evidence type="ECO:0000313" key="4">
    <source>
        <dbReference type="EMBL" id="CAI3974318.1"/>
    </source>
</evidence>
<evidence type="ECO:0000313" key="5">
    <source>
        <dbReference type="EMBL" id="CAL4761630.1"/>
    </source>
</evidence>
<evidence type="ECO:0000259" key="3">
    <source>
        <dbReference type="PROSITE" id="PS50158"/>
    </source>
</evidence>
<keyword evidence="1" id="KW-0479">Metal-binding</keyword>
<comment type="caution">
    <text evidence="4">The sequence shown here is derived from an EMBL/GenBank/DDBJ whole genome shotgun (WGS) entry which is preliminary data.</text>
</comment>
<feature type="region of interest" description="Disordered" evidence="2">
    <location>
        <begin position="1369"/>
        <end position="1429"/>
    </location>
</feature>
<feature type="compositionally biased region" description="Basic and acidic residues" evidence="2">
    <location>
        <begin position="298"/>
        <end position="313"/>
    </location>
</feature>
<dbReference type="InterPro" id="IPR036875">
    <property type="entry name" value="Znf_CCHC_sf"/>
</dbReference>
<reference evidence="4" key="1">
    <citation type="submission" date="2022-10" db="EMBL/GenBank/DDBJ databases">
        <authorList>
            <person name="Chen Y."/>
            <person name="Dougan E. K."/>
            <person name="Chan C."/>
            <person name="Rhodes N."/>
            <person name="Thang M."/>
        </authorList>
    </citation>
    <scope>NUCLEOTIDE SEQUENCE</scope>
</reference>
<evidence type="ECO:0000256" key="1">
    <source>
        <dbReference type="PROSITE-ProRule" id="PRU00047"/>
    </source>
</evidence>
<dbReference type="EMBL" id="CAMXCT020000127">
    <property type="protein sequence ID" value="CAL1127693.1"/>
    <property type="molecule type" value="Genomic_DNA"/>
</dbReference>
<dbReference type="PANTHER" id="PTHR33050">
    <property type="entry name" value="REVERSE TRANSCRIPTASE DOMAIN-CONTAINING PROTEIN"/>
    <property type="match status" value="1"/>
</dbReference>
<dbReference type="SUPFAM" id="SSF57756">
    <property type="entry name" value="Retrovirus zinc finger-like domains"/>
    <property type="match status" value="1"/>
</dbReference>
<dbReference type="GO" id="GO:0003676">
    <property type="term" value="F:nucleic acid binding"/>
    <property type="evidence" value="ECO:0007669"/>
    <property type="project" value="InterPro"/>
</dbReference>
<dbReference type="PROSITE" id="PS50158">
    <property type="entry name" value="ZF_CCHC"/>
    <property type="match status" value="1"/>
</dbReference>
<feature type="region of interest" description="Disordered" evidence="2">
    <location>
        <begin position="1143"/>
        <end position="1165"/>
    </location>
</feature>
<feature type="compositionally biased region" description="Basic and acidic residues" evidence="2">
    <location>
        <begin position="1418"/>
        <end position="1429"/>
    </location>
</feature>
<feature type="region of interest" description="Disordered" evidence="2">
    <location>
        <begin position="267"/>
        <end position="317"/>
    </location>
</feature>
<feature type="compositionally biased region" description="Low complexity" evidence="2">
    <location>
        <begin position="812"/>
        <end position="822"/>
    </location>
</feature>
<sequence length="2251" mass="252326">MAGDGGTLDVAQLIQAATDAARAAADAAAALRDVQASRGTGLSGKGFSEASKVIRRPDPFGSENHEEDLSKWQDFTVNFKAWLFYGDSGFESDLHRVETNYASTSIEFPRSEPNDVQERCKQLFNILTGILCGKLLRLPHQTSERNGFEVWRKLVQLFSPKTKSRSISLLAALMNIPAFSLKDKTLMDQILGLERLRTEYMRSSGTDVADDLMLSILVKSLPKALQTHIQLQMTEHSTYAQVRELVLSYESVTTTWSAGRIPSELGILPSSSEKGKKGKGKGKHKSKDSSFSKGKTKGKFDKGKGKSKQDVSKPRAATMSDQCLHCGKYGHFKRDCWKLHGKPTNTKNVNQVEEMQNAGSSSSGASSSAASTTMTSATGSVRLLSSYVGPIVEELPSSDELAFTVHRGDCLKSLGPLGGLGGDLAPRQRLKEIFGDLKYLWYSFDDAAGAQDLLQGILTETEWADFGQLGVEGLVAWHTKYGPQVKRQRILDRELSFEFCAHPKRDTVGTIQETFEQIMKEDPRFMLDTVKRSQRRSSTGEGPETRAAKEQQERDRYALELAGILQEAVLPVSLQIEALQDPNKAWLRLFGARRSKTLRMARTKTTGGHSPRHFLTQAAASLGVDKTKRDFLGRWSIGRTGSNAYLHTSRQVVEEVQHLVRDSIVLGARALDESELLEDIMHFADKHELVGQRVRRRHTHDYKRANAGEVYDTFDSDVEQVDVQEKQQVMEAVQREAGENPIHLGYFITTSRRTGFRRLHMHGKCPVRSDRCIDSTDVDNVQDAAYDAICKICQRKISEELGRMTTDHDASSDSGDSSSTDTSGDEAEAEEAEAGEASEWEYLRSNVTSDLQYVWDDAEIPLALQYEMAQHYKSLRVFTAIGESSADVRTAVQADFNLDPARDPALRAQVAQVVAAWNAGKELYTKEKEIQAESKVLGVPRHLQHSERLAMLKAVEKALGHLSDHETPSAEYLALKVEECENGECTAASLDEVSSKADRNTSALQTSLDSTGHVRITKTKSKGRLPESTEEYRRLMKLEATTWLCMSSKFKSKHFLAGLKMEDFNRFVEFVLGEKVHGIKVPIDGQQQPLRPPFALVLQFEHRLRREAFKLVNKGEKTLAEALEAVTKDAELKESYFTTPLALTNHDPNRHGGQRSFNNTYDSKKGKSKGFGKADVKHYLQEFGLEHEFSLHVTEVDVERSNLQLAQDHNYLVDQTIATAHKCFQCNADFLIEHPEDLGACHGEWPASIWQWETMQQLQQATKATTWAIFQCHFDAPSPKPTRFLSTLKPCQDLPHATWPVFDKERQYLGPLPTFCGHSTHAKRLLGQLPSGKWATEGSAAYPPALCKYLAELIASRVGRARTSSLGLHAGPITEAEPTTTTTTVAAGSASTVTTDSLDQPDDSDTNTQRPEAGEDAYPAREGPEEARNRGKPLVVEWGGRSKPFVDGFGLCSANRWRPEDRGAYLSMEAQQMGRKLKELLQEFVVSQIGDLRKEAFHLALGRLQGSPFSESALQKLRERWAQLLPSPSSAMELTEGQPFFLHLLAQTLEVMEDPDYQVLVQDRESFATGVPVGLDEPLPRVPAVFPPKEKHRKLDDSDYIPFSENYKSAELVAEELENKFREEERLGRMYPTTLAALKAKHPDREVLVASMGAIEKPNGDIRPIHDATHHVQLNNRIVFRDQLQYPGPEDAAGVIREVTETREARFSISADIKSAHRLVKLRSRDHPLICCKASSASDTIWVNKVGTFGVSSASYWWTRLMGTVGRLVGNAMGTECNYQLICVDDLHVVVFGERKFLTLWMMLAAYLDYGRCKMGVTAKRGLWLLNFIKEMEEARYTVHMRRFGEFLGRLAFLARVLVWLKAHLAPLYSWAAALAKGTVATAPRMVVLVLKFISRQLADCSFMYSCHRPIRLLEEQFRTDATCAQGVVVLGGHHLATGRWFSLRLEPEQAPYLFKPDGESSWASAPAELLATTVALVLFNYGEGRERMTVPVYLAAGTDNQSNEALLQKGSSTKFPLALINMQLTHMLMRWGMRLELRWRPRAENDLADKLTNEDFSQVEMKLRLECKWEDFDFSLLRELWEARHEFMDKAFTVHRGDCLKSLGPLGGLGGDLAPRCFICSLRVHGASLFILTFADDNNIVFQYFIFLLLLPSLSLRAVRVVSGASFHLTMTPVFQMLHLYATLILLHQKAWKLRHSLDEREDYFEETGSFYHPAIVALARTHLDSLISWCHRSLVFIHRALISSSRDLT</sequence>
<gene>
    <name evidence="4" type="ORF">C1SCF055_LOCUS2732</name>
</gene>
<dbReference type="InterPro" id="IPR001878">
    <property type="entry name" value="Znf_CCHC"/>
</dbReference>
<dbReference type="Gene3D" id="4.10.60.10">
    <property type="entry name" value="Zinc finger, CCHC-type"/>
    <property type="match status" value="1"/>
</dbReference>
<dbReference type="GO" id="GO:0008270">
    <property type="term" value="F:zinc ion binding"/>
    <property type="evidence" value="ECO:0007669"/>
    <property type="project" value="UniProtKB-KW"/>
</dbReference>
<feature type="domain" description="CCHC-type" evidence="3">
    <location>
        <begin position="323"/>
        <end position="336"/>
    </location>
</feature>